<reference evidence="1 2" key="1">
    <citation type="journal article" date="2020" name="Microb. Ecol.">
        <title>Ecogenomics of the Marine Benthic Filamentous Cyanobacterium Adonisia.</title>
        <authorList>
            <person name="Walter J.M."/>
            <person name="Coutinho F.H."/>
            <person name="Leomil L."/>
            <person name="Hargreaves P.I."/>
            <person name="Campeao M.E."/>
            <person name="Vieira V.V."/>
            <person name="Silva B.S."/>
            <person name="Fistarol G.O."/>
            <person name="Salomon P.S."/>
            <person name="Sawabe T."/>
            <person name="Mino S."/>
            <person name="Hosokawa M."/>
            <person name="Miyashita H."/>
            <person name="Maruyama F."/>
            <person name="van Verk M.C."/>
            <person name="Dutilh B.E."/>
            <person name="Thompson C.C."/>
            <person name="Thompson F.L."/>
        </authorList>
    </citation>
    <scope>NUCLEOTIDE SEQUENCE [LARGE SCALE GENOMIC DNA]</scope>
    <source>
        <strain evidence="1 2">CCMR0082</strain>
    </source>
</reference>
<dbReference type="Proteomes" id="UP000473574">
    <property type="component" value="Unassembled WGS sequence"/>
</dbReference>
<comment type="caution">
    <text evidence="1">The sequence shown here is derived from an EMBL/GenBank/DDBJ whole genome shotgun (WGS) entry which is preliminary data.</text>
</comment>
<dbReference type="AlphaFoldDB" id="A0A6M0RYL5"/>
<evidence type="ECO:0000313" key="1">
    <source>
        <dbReference type="EMBL" id="NEZ61305.1"/>
    </source>
</evidence>
<sequence>MSHRRRRNHRREIRTELILIMLLLLRLSLQGMCFALEFIDLQPTDPFVNDSAPERITIKQCPFQIVIPLPPSK</sequence>
<organism evidence="1 2">
    <name type="scientific">Adonisia turfae CCMR0082</name>
    <dbReference type="NCBI Taxonomy" id="2304604"/>
    <lineage>
        <taxon>Bacteria</taxon>
        <taxon>Bacillati</taxon>
        <taxon>Cyanobacteriota</taxon>
        <taxon>Adonisia</taxon>
        <taxon>Adonisia turfae</taxon>
    </lineage>
</organism>
<accession>A0A6M0RYL5</accession>
<protein>
    <submittedName>
        <fullName evidence="1">Uncharacterized protein</fullName>
    </submittedName>
</protein>
<evidence type="ECO:0000313" key="2">
    <source>
        <dbReference type="Proteomes" id="UP000473574"/>
    </source>
</evidence>
<proteinExistence type="predicted"/>
<dbReference type="RefSeq" id="WP_163659168.1">
    <property type="nucleotide sequence ID" value="NZ_QZCE01000001.1"/>
</dbReference>
<name>A0A6M0RYL5_9CYAN</name>
<gene>
    <name evidence="1" type="ORF">D0962_00715</name>
</gene>
<dbReference type="EMBL" id="QZCE01000001">
    <property type="protein sequence ID" value="NEZ61305.1"/>
    <property type="molecule type" value="Genomic_DNA"/>
</dbReference>